<feature type="transmembrane region" description="Helical" evidence="7">
    <location>
        <begin position="74"/>
        <end position="91"/>
    </location>
</feature>
<keyword evidence="5" id="KW-0411">Iron-sulfur</keyword>
<keyword evidence="7" id="KW-0812">Transmembrane</keyword>
<dbReference type="SUPFAM" id="SSF54862">
    <property type="entry name" value="4Fe-4S ferredoxins"/>
    <property type="match status" value="1"/>
</dbReference>
<dbReference type="Proteomes" id="UP000184001">
    <property type="component" value="Unassembled WGS sequence"/>
</dbReference>
<dbReference type="Gene3D" id="3.30.70.20">
    <property type="match status" value="1"/>
</dbReference>
<comment type="caution">
    <text evidence="10">The sequence shown here is derived from an EMBL/GenBank/DDBJ whole genome shotgun (WGS) entry which is preliminary data.</text>
</comment>
<reference evidence="10 11" key="1">
    <citation type="submission" date="2016-11" db="EMBL/GenBank/DDBJ databases">
        <authorList>
            <person name="Varghese N."/>
            <person name="Submissions S."/>
        </authorList>
    </citation>
    <scope>NUCLEOTIDE SEQUENCE [LARGE SCALE GENOMIC DNA]</scope>
    <source>
        <strain evidence="10 11">DSM 17919</strain>
    </source>
</reference>
<dbReference type="Proteomes" id="UP001568358">
    <property type="component" value="Unassembled WGS sequence"/>
</dbReference>
<keyword evidence="4" id="KW-0408">Iron</keyword>
<evidence type="ECO:0000313" key="10">
    <source>
        <dbReference type="EMBL" id="SHJ14007.1"/>
    </source>
</evidence>
<evidence type="ECO:0000256" key="6">
    <source>
        <dbReference type="ARBA" id="ARBA00023136"/>
    </source>
</evidence>
<feature type="transmembrane region" description="Helical" evidence="7">
    <location>
        <begin position="172"/>
        <end position="197"/>
    </location>
</feature>
<keyword evidence="12" id="KW-1185">Reference proteome</keyword>
<dbReference type="AlphaFoldDB" id="A0A8G2C9R4"/>
<evidence type="ECO:0000256" key="5">
    <source>
        <dbReference type="ARBA" id="ARBA00023014"/>
    </source>
</evidence>
<dbReference type="PROSITE" id="PS51379">
    <property type="entry name" value="4FE4S_FER_2"/>
    <property type="match status" value="2"/>
</dbReference>
<accession>A0A8G2C9R4</accession>
<dbReference type="InterPro" id="IPR017900">
    <property type="entry name" value="4Fe4S_Fe_S_CS"/>
</dbReference>
<dbReference type="Pfam" id="PF14697">
    <property type="entry name" value="Fer4_21"/>
    <property type="match status" value="1"/>
</dbReference>
<dbReference type="InterPro" id="IPR017896">
    <property type="entry name" value="4Fe4S_Fe-S-bd"/>
</dbReference>
<reference evidence="9 12" key="2">
    <citation type="submission" date="2024-07" db="EMBL/GenBank/DDBJ databases">
        <title>Active virus-host system and metabolic interactions in a Lokiarchaeon culture.</title>
        <authorList>
            <person name="Ponce Toledo R.I."/>
            <person name="Rodrigues Oliveira T."/>
            <person name="Schleper C."/>
        </authorList>
    </citation>
    <scope>NUCLEOTIDE SEQUENCE [LARGE SCALE GENOMIC DNA]</scope>
    <source>
        <strain evidence="9 12">B35</strain>
    </source>
</reference>
<dbReference type="GO" id="GO:0005886">
    <property type="term" value="C:plasma membrane"/>
    <property type="evidence" value="ECO:0007669"/>
    <property type="project" value="UniProtKB-SubCell"/>
</dbReference>
<evidence type="ECO:0000256" key="2">
    <source>
        <dbReference type="ARBA" id="ARBA00022475"/>
    </source>
</evidence>
<evidence type="ECO:0000256" key="4">
    <source>
        <dbReference type="ARBA" id="ARBA00023004"/>
    </source>
</evidence>
<keyword evidence="6 7" id="KW-0472">Membrane</keyword>
<keyword evidence="7" id="KW-1133">Transmembrane helix</keyword>
<dbReference type="PANTHER" id="PTHR30224">
    <property type="entry name" value="ELECTRON TRANSPORT PROTEIN"/>
    <property type="match status" value="1"/>
</dbReference>
<evidence type="ECO:0000313" key="12">
    <source>
        <dbReference type="Proteomes" id="UP001568358"/>
    </source>
</evidence>
<dbReference type="EMBL" id="JBFSOO010000005">
    <property type="protein sequence ID" value="MEZ6853446.1"/>
    <property type="molecule type" value="Genomic_DNA"/>
</dbReference>
<evidence type="ECO:0000313" key="11">
    <source>
        <dbReference type="Proteomes" id="UP000184001"/>
    </source>
</evidence>
<keyword evidence="2" id="KW-1003">Cell membrane</keyword>
<name>A0A8G2C9R4_9BACT</name>
<dbReference type="PANTHER" id="PTHR30224:SF4">
    <property type="entry name" value="ELECTRON TRANSPORT PROTEIN YCCM-RELATED"/>
    <property type="match status" value="1"/>
</dbReference>
<evidence type="ECO:0000256" key="3">
    <source>
        <dbReference type="ARBA" id="ARBA00022723"/>
    </source>
</evidence>
<sequence>MSQKIVTPHILRRVIQCLFLLFCLFIGYRLFQHFIWATGQSSVFVSKPPSVEAFLPISALMAAKQFILTKKWDMVHPAGLTLFFAFIWMALLFRKSFCGYICPVGFISNLIEQLGRKLRLQKELPARVERALSVPKYLILSGFVYFIVFNMSTRQISSFLTLPYNYVADSKMLTFFLAPSGTTLIVIAILAVLSLFIRNFWCRFLCPYGALLGLCSTFSPTAITRDTGSCISCGKCRKICPSAIHVDKRKTVHSPECVGCAECVGVCPVNDCLTVRTFNKKVPFATIAIGGICVLLAFYGIAIATGHWYSNATPELIRKFHMLIFNK</sequence>
<dbReference type="EMBL" id="FQZR01000003">
    <property type="protein sequence ID" value="SHJ14007.1"/>
    <property type="molecule type" value="Genomic_DNA"/>
</dbReference>
<evidence type="ECO:0000313" key="9">
    <source>
        <dbReference type="EMBL" id="MEZ6853446.1"/>
    </source>
</evidence>
<feature type="transmembrane region" description="Helical" evidence="7">
    <location>
        <begin position="12"/>
        <end position="31"/>
    </location>
</feature>
<comment type="subcellular location">
    <subcellularLocation>
        <location evidence="1">Cell membrane</location>
    </subcellularLocation>
</comment>
<dbReference type="RefSeq" id="WP_020000266.1">
    <property type="nucleotide sequence ID" value="NZ_CP192219.1"/>
</dbReference>
<dbReference type="Pfam" id="PF12801">
    <property type="entry name" value="Fer4_5"/>
    <property type="match status" value="2"/>
</dbReference>
<dbReference type="PROSITE" id="PS00198">
    <property type="entry name" value="4FE4S_FER_1"/>
    <property type="match status" value="1"/>
</dbReference>
<feature type="domain" description="4Fe-4S ferredoxin-type" evidence="8">
    <location>
        <begin position="221"/>
        <end position="249"/>
    </location>
</feature>
<feature type="transmembrane region" description="Helical" evidence="7">
    <location>
        <begin position="134"/>
        <end position="152"/>
    </location>
</feature>
<proteinExistence type="predicted"/>
<evidence type="ECO:0000256" key="1">
    <source>
        <dbReference type="ARBA" id="ARBA00004236"/>
    </source>
</evidence>
<organism evidence="10 11">
    <name type="scientific">Halodesulfovibrio aestuarii</name>
    <dbReference type="NCBI Taxonomy" id="126333"/>
    <lineage>
        <taxon>Bacteria</taxon>
        <taxon>Pseudomonadati</taxon>
        <taxon>Thermodesulfobacteriota</taxon>
        <taxon>Desulfovibrionia</taxon>
        <taxon>Desulfovibrionales</taxon>
        <taxon>Desulfovibrionaceae</taxon>
        <taxon>Halodesulfovibrio</taxon>
    </lineage>
</organism>
<dbReference type="InterPro" id="IPR052378">
    <property type="entry name" value="NosR_regulator"/>
</dbReference>
<protein>
    <submittedName>
        <fullName evidence="10">4Fe-4S binding domain-containing protein</fullName>
    </submittedName>
    <submittedName>
        <fullName evidence="9">4Fe-4S binding protein</fullName>
    </submittedName>
</protein>
<evidence type="ECO:0000256" key="7">
    <source>
        <dbReference type="SAM" id="Phobius"/>
    </source>
</evidence>
<feature type="domain" description="4Fe-4S ferredoxin-type" evidence="8">
    <location>
        <begin position="251"/>
        <end position="278"/>
    </location>
</feature>
<feature type="transmembrane region" description="Helical" evidence="7">
    <location>
        <begin position="284"/>
        <end position="309"/>
    </location>
</feature>
<dbReference type="GO" id="GO:0046872">
    <property type="term" value="F:metal ion binding"/>
    <property type="evidence" value="ECO:0007669"/>
    <property type="project" value="UniProtKB-KW"/>
</dbReference>
<evidence type="ECO:0000259" key="8">
    <source>
        <dbReference type="PROSITE" id="PS51379"/>
    </source>
</evidence>
<keyword evidence="3" id="KW-0479">Metal-binding</keyword>
<dbReference type="GO" id="GO:0051536">
    <property type="term" value="F:iron-sulfur cluster binding"/>
    <property type="evidence" value="ECO:0007669"/>
    <property type="project" value="UniProtKB-KW"/>
</dbReference>
<gene>
    <name evidence="9" type="ORF">AB2Z07_07890</name>
    <name evidence="10" type="ORF">SAMN05660830_01769</name>
</gene>